<protein>
    <submittedName>
        <fullName evidence="1">Uncharacterized protein</fullName>
    </submittedName>
</protein>
<dbReference type="RefSeq" id="WP_195002574.1">
    <property type="nucleotide sequence ID" value="NZ_JADLQN010000001.1"/>
</dbReference>
<dbReference type="EMBL" id="JADLQN010000001">
    <property type="protein sequence ID" value="MBF6353149.1"/>
    <property type="molecule type" value="Genomic_DNA"/>
</dbReference>
<proteinExistence type="predicted"/>
<evidence type="ECO:0000313" key="1">
    <source>
        <dbReference type="EMBL" id="MBF6353149.1"/>
    </source>
</evidence>
<comment type="caution">
    <text evidence="1">The sequence shown here is derived from an EMBL/GenBank/DDBJ whole genome shotgun (WGS) entry which is preliminary data.</text>
</comment>
<gene>
    <name evidence="1" type="ORF">IU449_01050</name>
</gene>
<dbReference type="Proteomes" id="UP000707731">
    <property type="component" value="Unassembled WGS sequence"/>
</dbReference>
<sequence>MGVVLLAVIGLAIPVLRSFGGDAPAVAADQPITGVWQGIAQQDDQGVLSQYRMTLTLRSGAVGTVVGHTNYEVAEGTCSGELTLREQESDGSSAAFYERILSGPCIPNGNVTVSAGATGRLDFFDTGVVREGYQETVTATLDRVG</sequence>
<reference evidence="1 2" key="1">
    <citation type="submission" date="2020-10" db="EMBL/GenBank/DDBJ databases">
        <title>Identification of Nocardia species via Next-generation sequencing and recognition of intraspecies genetic diversity.</title>
        <authorList>
            <person name="Li P."/>
            <person name="Li P."/>
            <person name="Lu B."/>
        </authorList>
    </citation>
    <scope>NUCLEOTIDE SEQUENCE [LARGE SCALE GENOMIC DNA]</scope>
    <source>
        <strain evidence="1 2">BJ06-0143</strain>
    </source>
</reference>
<organism evidence="1 2">
    <name type="scientific">Nocardia higoensis</name>
    <dbReference type="NCBI Taxonomy" id="228599"/>
    <lineage>
        <taxon>Bacteria</taxon>
        <taxon>Bacillati</taxon>
        <taxon>Actinomycetota</taxon>
        <taxon>Actinomycetes</taxon>
        <taxon>Mycobacteriales</taxon>
        <taxon>Nocardiaceae</taxon>
        <taxon>Nocardia</taxon>
    </lineage>
</organism>
<keyword evidence="2" id="KW-1185">Reference proteome</keyword>
<accession>A0ABS0D3S6</accession>
<name>A0ABS0D3S6_9NOCA</name>
<evidence type="ECO:0000313" key="2">
    <source>
        <dbReference type="Proteomes" id="UP000707731"/>
    </source>
</evidence>